<sequence>MNRQLENLNKVYLPPAEGQPSLFQIWEEGGARDDSVTPSTYSTEYRSWMTEKLVAELGRGEGGGLLSLGCGNAAVECEIARKGFRVLGVDAMEEAVVLAKAKGVDAVCADIGQWSPDESWSVIYMDGVLGHLYEPGEGLRPALERIRAWLAPAGDAGVATFVASNDATNNGAPAQPAPGIAGFHWLSAEYMRAEAIAAGYDDVAVEEIHYKRPRSGDRVRSIIVAHVYP</sequence>
<proteinExistence type="predicted"/>
<dbReference type="Proteomes" id="UP001501251">
    <property type="component" value="Unassembled WGS sequence"/>
</dbReference>
<dbReference type="Pfam" id="PF13489">
    <property type="entry name" value="Methyltransf_23"/>
    <property type="match status" value="1"/>
</dbReference>
<dbReference type="RefSeq" id="WP_344915397.1">
    <property type="nucleotide sequence ID" value="NZ_BAABAQ010000001.1"/>
</dbReference>
<protein>
    <recommendedName>
        <fullName evidence="3">Class I SAM-dependent methyltransferase</fullName>
    </recommendedName>
</protein>
<evidence type="ECO:0000313" key="1">
    <source>
        <dbReference type="EMBL" id="GAA4183148.1"/>
    </source>
</evidence>
<organism evidence="1 2">
    <name type="scientific">Streptosporangium oxazolinicum</name>
    <dbReference type="NCBI Taxonomy" id="909287"/>
    <lineage>
        <taxon>Bacteria</taxon>
        <taxon>Bacillati</taxon>
        <taxon>Actinomycetota</taxon>
        <taxon>Actinomycetes</taxon>
        <taxon>Streptosporangiales</taxon>
        <taxon>Streptosporangiaceae</taxon>
        <taxon>Streptosporangium</taxon>
    </lineage>
</organism>
<keyword evidence="2" id="KW-1185">Reference proteome</keyword>
<comment type="caution">
    <text evidence="1">The sequence shown here is derived from an EMBL/GenBank/DDBJ whole genome shotgun (WGS) entry which is preliminary data.</text>
</comment>
<reference evidence="2" key="1">
    <citation type="journal article" date="2019" name="Int. J. Syst. Evol. Microbiol.">
        <title>The Global Catalogue of Microorganisms (GCM) 10K type strain sequencing project: providing services to taxonomists for standard genome sequencing and annotation.</title>
        <authorList>
            <consortium name="The Broad Institute Genomics Platform"/>
            <consortium name="The Broad Institute Genome Sequencing Center for Infectious Disease"/>
            <person name="Wu L."/>
            <person name="Ma J."/>
        </authorList>
    </citation>
    <scope>NUCLEOTIDE SEQUENCE [LARGE SCALE GENOMIC DNA]</scope>
    <source>
        <strain evidence="2">JCM 17388</strain>
    </source>
</reference>
<dbReference type="EMBL" id="BAABAQ010000001">
    <property type="protein sequence ID" value="GAA4183148.1"/>
    <property type="molecule type" value="Genomic_DNA"/>
</dbReference>
<evidence type="ECO:0000313" key="2">
    <source>
        <dbReference type="Proteomes" id="UP001501251"/>
    </source>
</evidence>
<accession>A0ABP8AFJ1</accession>
<dbReference type="Gene3D" id="3.40.50.150">
    <property type="entry name" value="Vaccinia Virus protein VP39"/>
    <property type="match status" value="1"/>
</dbReference>
<dbReference type="InterPro" id="IPR029063">
    <property type="entry name" value="SAM-dependent_MTases_sf"/>
</dbReference>
<dbReference type="CDD" id="cd02440">
    <property type="entry name" value="AdoMet_MTases"/>
    <property type="match status" value="1"/>
</dbReference>
<evidence type="ECO:0008006" key="3">
    <source>
        <dbReference type="Google" id="ProtNLM"/>
    </source>
</evidence>
<dbReference type="SUPFAM" id="SSF53335">
    <property type="entry name" value="S-adenosyl-L-methionine-dependent methyltransferases"/>
    <property type="match status" value="1"/>
</dbReference>
<name>A0ABP8AFJ1_9ACTN</name>
<dbReference type="PANTHER" id="PTHR43861">
    <property type="entry name" value="TRANS-ACONITATE 2-METHYLTRANSFERASE-RELATED"/>
    <property type="match status" value="1"/>
</dbReference>
<gene>
    <name evidence="1" type="ORF">GCM10022252_10120</name>
</gene>